<dbReference type="Proteomes" id="UP000269041">
    <property type="component" value="Unassembled WGS sequence"/>
</dbReference>
<dbReference type="PROSITE" id="PS51257">
    <property type="entry name" value="PROKAR_LIPOPROTEIN"/>
    <property type="match status" value="1"/>
</dbReference>
<reference evidence="2 3" key="1">
    <citation type="submission" date="2018-12" db="EMBL/GenBank/DDBJ databases">
        <title>Genomic taxonomy of the Vibrionaceae family.</title>
        <authorList>
            <person name="Gomez-Gil B."/>
            <person name="Enciso-Ibarra K."/>
        </authorList>
    </citation>
    <scope>NUCLEOTIDE SEQUENCE [LARGE SCALE GENOMIC DNA]</scope>
    <source>
        <strain evidence="2 3">CAIM 594</strain>
    </source>
</reference>
<dbReference type="RefSeq" id="WP_125322490.1">
    <property type="nucleotide sequence ID" value="NZ_AP024890.1"/>
</dbReference>
<evidence type="ECO:0000313" key="4">
    <source>
        <dbReference type="Proteomes" id="UP000565719"/>
    </source>
</evidence>
<evidence type="ECO:0000313" key="1">
    <source>
        <dbReference type="EMBL" id="NOH73134.1"/>
    </source>
</evidence>
<dbReference type="EMBL" id="VTXC01000067">
    <property type="protein sequence ID" value="NOH73134.1"/>
    <property type="molecule type" value="Genomic_DNA"/>
</dbReference>
<name>A0A427U0Y5_9VIBR</name>
<proteinExistence type="predicted"/>
<comment type="caution">
    <text evidence="2">The sequence shown here is derived from an EMBL/GenBank/DDBJ whole genome shotgun (WGS) entry which is preliminary data.</text>
</comment>
<accession>A0A427U0Y5</accession>
<dbReference type="OrthoDB" id="6454534at2"/>
<evidence type="ECO:0000313" key="2">
    <source>
        <dbReference type="EMBL" id="RSD30314.1"/>
    </source>
</evidence>
<evidence type="ECO:0000313" key="3">
    <source>
        <dbReference type="Proteomes" id="UP000269041"/>
    </source>
</evidence>
<sequence>MKKFWFLLLLALTGCGEQGSIQIASFESADVANKVIVLLAQHQVPASLSSEKENFEIYVDKPDEAKARELLTEFNFYFQREDLNDLLESKFASLSKLEMVKSNLLESREIYNKLSVIPNVLRASVVVTGEKSKRISVLIMSLNEFEGTKKSNIERFLKGLIAESDTLTVSYFVQLAGNENV</sequence>
<dbReference type="AlphaFoldDB" id="A0A427U0Y5"/>
<reference evidence="1 4" key="2">
    <citation type="submission" date="2019-09" db="EMBL/GenBank/DDBJ databases">
        <title>Draft genome sequencing and comparative genomics of hatchery-associated Vibrios.</title>
        <authorList>
            <person name="Kehlet-Delgado H."/>
            <person name="Mueller R.S."/>
        </authorList>
    </citation>
    <scope>NUCLEOTIDE SEQUENCE [LARGE SCALE GENOMIC DNA]</scope>
    <source>
        <strain evidence="1 4">99-46-Y</strain>
    </source>
</reference>
<gene>
    <name evidence="2" type="ORF">EJA03_14605</name>
    <name evidence="1" type="ORF">F0225_17580</name>
</gene>
<dbReference type="Proteomes" id="UP000565719">
    <property type="component" value="Unassembled WGS sequence"/>
</dbReference>
<protein>
    <submittedName>
        <fullName evidence="2">Type III secretion protein</fullName>
    </submittedName>
</protein>
<keyword evidence="3" id="KW-1185">Reference proteome</keyword>
<dbReference type="Gene3D" id="3.30.70.1530">
    <property type="entry name" value="Hypothetical protein rpa1041"/>
    <property type="match status" value="1"/>
</dbReference>
<organism evidence="2 3">
    <name type="scientific">Vibrio pectenicida</name>
    <dbReference type="NCBI Taxonomy" id="62763"/>
    <lineage>
        <taxon>Bacteria</taxon>
        <taxon>Pseudomonadati</taxon>
        <taxon>Pseudomonadota</taxon>
        <taxon>Gammaproteobacteria</taxon>
        <taxon>Vibrionales</taxon>
        <taxon>Vibrionaceae</taxon>
        <taxon>Vibrio</taxon>
    </lineage>
</organism>
<dbReference type="EMBL" id="RSFA01000073">
    <property type="protein sequence ID" value="RSD30314.1"/>
    <property type="molecule type" value="Genomic_DNA"/>
</dbReference>